<keyword evidence="3" id="KW-1185">Reference proteome</keyword>
<evidence type="ECO:0000313" key="2">
    <source>
        <dbReference type="EMBL" id="NUB45586.1"/>
    </source>
</evidence>
<reference evidence="2" key="1">
    <citation type="submission" date="2020-05" db="EMBL/GenBank/DDBJ databases">
        <title>Fertoebacter nigrum gen. nov., sp. nov., a new member of the family Rhodobacteraceae.</title>
        <authorList>
            <person name="Szuroczki S."/>
            <person name="Abbaszade G."/>
            <person name="Buni D."/>
            <person name="Schumann P."/>
            <person name="Toth E."/>
        </authorList>
    </citation>
    <scope>NUCLEOTIDE SEQUENCE</scope>
    <source>
        <strain evidence="2">RG-N-1a</strain>
    </source>
</reference>
<dbReference type="RefSeq" id="WP_174539886.1">
    <property type="nucleotide sequence ID" value="NZ_WHUT02000008.1"/>
</dbReference>
<comment type="caution">
    <text evidence="2">The sequence shown here is derived from an EMBL/GenBank/DDBJ whole genome shotgun (WGS) entry which is preliminary data.</text>
</comment>
<organism evidence="2 3">
    <name type="scientific">Fertoeibacter niger</name>
    <dbReference type="NCBI Taxonomy" id="2656921"/>
    <lineage>
        <taxon>Bacteria</taxon>
        <taxon>Pseudomonadati</taxon>
        <taxon>Pseudomonadota</taxon>
        <taxon>Alphaproteobacteria</taxon>
        <taxon>Rhodobacterales</taxon>
        <taxon>Paracoccaceae</taxon>
        <taxon>Fertoeibacter</taxon>
    </lineage>
</organism>
<feature type="domain" description="Glycosyltransferase 61 catalytic" evidence="1">
    <location>
        <begin position="146"/>
        <end position="291"/>
    </location>
</feature>
<name>A0A8X8H8N5_9RHOB</name>
<dbReference type="InterPro" id="IPR049625">
    <property type="entry name" value="Glyco_transf_61_cat"/>
</dbReference>
<protein>
    <submittedName>
        <fullName evidence="2">Glycosyltransferase family 61 protein</fullName>
    </submittedName>
</protein>
<dbReference type="AlphaFoldDB" id="A0A8X8H8N5"/>
<accession>A0A8X8H8N5</accession>
<evidence type="ECO:0000259" key="1">
    <source>
        <dbReference type="Pfam" id="PF04577"/>
    </source>
</evidence>
<dbReference type="EMBL" id="WHUT02000008">
    <property type="protein sequence ID" value="NUB45586.1"/>
    <property type="molecule type" value="Genomic_DNA"/>
</dbReference>
<dbReference type="Pfam" id="PF04577">
    <property type="entry name" value="Glyco_transf_61"/>
    <property type="match status" value="1"/>
</dbReference>
<proteinExistence type="predicted"/>
<gene>
    <name evidence="2" type="ORF">GEU84_014395</name>
</gene>
<evidence type="ECO:0000313" key="3">
    <source>
        <dbReference type="Proteomes" id="UP000484076"/>
    </source>
</evidence>
<dbReference type="GO" id="GO:0016757">
    <property type="term" value="F:glycosyltransferase activity"/>
    <property type="evidence" value="ECO:0007669"/>
    <property type="project" value="InterPro"/>
</dbReference>
<dbReference type="Proteomes" id="UP000484076">
    <property type="component" value="Unassembled WGS sequence"/>
</dbReference>
<sequence length="345" mass="38298">MLSFRPTINWLLRLAGQTPPDVITAAVDRWEITPRETRRFPPAFVLPAHYDRIRGTEFATLPETIHALRADHDVQVPPTMGYLLRDADLVDGVIYANGAERHLRQQRRSLAFRRPEVELSGALYETWVGNRWFGNWLVDNGITYPLAAAAGNPVTTAPPGKGHVPRYEELLGMAPRRITDAHFRELILFDDMPQNTGKQARAAAMRDMLLAGRNPAPVPGVFLLRGRTGDQRLLENEDEIAGRLQADHGFTIIDATQKTVDELMDACGNARVIAGVEGSQLVHGMAVSPPGSTLFTIQPPDRVTAAMKLMTDRLDQSFALVVAEGNARNFRADWGDVARTLELLR</sequence>